<feature type="non-terminal residue" evidence="2">
    <location>
        <position position="40"/>
    </location>
</feature>
<dbReference type="EMBL" id="KI631339">
    <property type="protein sequence ID" value="EYU28627.1"/>
    <property type="molecule type" value="Genomic_DNA"/>
</dbReference>
<organism evidence="2 3">
    <name type="scientific">Erythranthe guttata</name>
    <name type="common">Yellow monkey flower</name>
    <name type="synonym">Mimulus guttatus</name>
    <dbReference type="NCBI Taxonomy" id="4155"/>
    <lineage>
        <taxon>Eukaryota</taxon>
        <taxon>Viridiplantae</taxon>
        <taxon>Streptophyta</taxon>
        <taxon>Embryophyta</taxon>
        <taxon>Tracheophyta</taxon>
        <taxon>Spermatophyta</taxon>
        <taxon>Magnoliopsida</taxon>
        <taxon>eudicotyledons</taxon>
        <taxon>Gunneridae</taxon>
        <taxon>Pentapetalae</taxon>
        <taxon>asterids</taxon>
        <taxon>lamiids</taxon>
        <taxon>Lamiales</taxon>
        <taxon>Phrymaceae</taxon>
        <taxon>Erythranthe</taxon>
    </lineage>
</organism>
<accession>A0A022QIU8</accession>
<dbReference type="AlphaFoldDB" id="A0A022QIU8"/>
<feature type="chain" id="PRO_5001504292" evidence="1">
    <location>
        <begin position="21"/>
        <end position="40"/>
    </location>
</feature>
<name>A0A022QIU8_ERYGU</name>
<reference evidence="2 3" key="1">
    <citation type="journal article" date="2013" name="Proc. Natl. Acad. Sci. U.S.A.">
        <title>Fine-scale variation in meiotic recombination in Mimulus inferred from population shotgun sequencing.</title>
        <authorList>
            <person name="Hellsten U."/>
            <person name="Wright K.M."/>
            <person name="Jenkins J."/>
            <person name="Shu S."/>
            <person name="Yuan Y."/>
            <person name="Wessler S.R."/>
            <person name="Schmutz J."/>
            <person name="Willis J.H."/>
            <person name="Rokhsar D.S."/>
        </authorList>
    </citation>
    <scope>NUCLEOTIDE SEQUENCE [LARGE SCALE GENOMIC DNA]</scope>
    <source>
        <strain evidence="3">cv. DUN x IM62</strain>
    </source>
</reference>
<evidence type="ECO:0000256" key="1">
    <source>
        <dbReference type="SAM" id="SignalP"/>
    </source>
</evidence>
<keyword evidence="3" id="KW-1185">Reference proteome</keyword>
<sequence length="40" mass="4185">MAIRAFLFVLSCLAAATCRGATFSSLQQTLIVTASPQPAQ</sequence>
<keyword evidence="1" id="KW-0732">Signal</keyword>
<evidence type="ECO:0000313" key="3">
    <source>
        <dbReference type="Proteomes" id="UP000030748"/>
    </source>
</evidence>
<proteinExistence type="predicted"/>
<feature type="signal peptide" evidence="1">
    <location>
        <begin position="1"/>
        <end position="20"/>
    </location>
</feature>
<dbReference type="Proteomes" id="UP000030748">
    <property type="component" value="Unassembled WGS sequence"/>
</dbReference>
<evidence type="ECO:0000313" key="2">
    <source>
        <dbReference type="EMBL" id="EYU28627.1"/>
    </source>
</evidence>
<gene>
    <name evidence="2" type="ORF">MIMGU_mgv1a0249301mg</name>
</gene>
<protein>
    <submittedName>
        <fullName evidence="2">Uncharacterized protein</fullName>
    </submittedName>
</protein>